<accession>A0A371H128</accession>
<dbReference type="AlphaFoldDB" id="A0A371H128"/>
<dbReference type="STRING" id="157652.A0A371H128"/>
<proteinExistence type="predicted"/>
<keyword evidence="6" id="KW-1185">Reference proteome</keyword>
<dbReference type="PANTHER" id="PTHR42648:SF28">
    <property type="entry name" value="TRANSPOSON-ENCODED PROTEIN WITH RIBONUCLEASE H-LIKE AND RETROVIRUS ZINC FINGER-LIKE DOMAINS"/>
    <property type="match status" value="1"/>
</dbReference>
<dbReference type="InterPro" id="IPR013103">
    <property type="entry name" value="RVT_2"/>
</dbReference>
<evidence type="ECO:0000259" key="3">
    <source>
        <dbReference type="Pfam" id="PF07727"/>
    </source>
</evidence>
<dbReference type="GO" id="GO:0016787">
    <property type="term" value="F:hydrolase activity"/>
    <property type="evidence" value="ECO:0007669"/>
    <property type="project" value="UniProtKB-KW"/>
</dbReference>
<dbReference type="PANTHER" id="PTHR42648">
    <property type="entry name" value="TRANSPOSASE, PUTATIVE-RELATED"/>
    <property type="match status" value="1"/>
</dbReference>
<dbReference type="InterPro" id="IPR057670">
    <property type="entry name" value="SH3_retrovirus"/>
</dbReference>
<name>A0A371H128_MUCPR</name>
<dbReference type="GO" id="GO:0003676">
    <property type="term" value="F:nucleic acid binding"/>
    <property type="evidence" value="ECO:0007669"/>
    <property type="project" value="InterPro"/>
</dbReference>
<protein>
    <submittedName>
        <fullName evidence="5">Uncharacterized protein</fullName>
    </submittedName>
</protein>
<keyword evidence="1" id="KW-0479">Metal-binding</keyword>
<dbReference type="Gene3D" id="3.30.420.10">
    <property type="entry name" value="Ribonuclease H-like superfamily/Ribonuclease H"/>
    <property type="match status" value="1"/>
</dbReference>
<dbReference type="SUPFAM" id="SSF53098">
    <property type="entry name" value="Ribonuclease H-like"/>
    <property type="match status" value="1"/>
</dbReference>
<comment type="caution">
    <text evidence="5">The sequence shown here is derived from an EMBL/GenBank/DDBJ whole genome shotgun (WGS) entry which is preliminary data.</text>
</comment>
<dbReference type="Pfam" id="PF25597">
    <property type="entry name" value="SH3_retrovirus"/>
    <property type="match status" value="1"/>
</dbReference>
<dbReference type="InterPro" id="IPR039537">
    <property type="entry name" value="Retrotran_Ty1/copia-like"/>
</dbReference>
<keyword evidence="2" id="KW-0378">Hydrolase</keyword>
<evidence type="ECO:0000313" key="6">
    <source>
        <dbReference type="Proteomes" id="UP000257109"/>
    </source>
</evidence>
<dbReference type="InterPro" id="IPR036397">
    <property type="entry name" value="RNaseH_sf"/>
</dbReference>
<dbReference type="Proteomes" id="UP000257109">
    <property type="component" value="Unassembled WGS sequence"/>
</dbReference>
<evidence type="ECO:0000259" key="4">
    <source>
        <dbReference type="Pfam" id="PF25597"/>
    </source>
</evidence>
<organism evidence="5 6">
    <name type="scientific">Mucuna pruriens</name>
    <name type="common">Velvet bean</name>
    <name type="synonym">Dolichos pruriens</name>
    <dbReference type="NCBI Taxonomy" id="157652"/>
    <lineage>
        <taxon>Eukaryota</taxon>
        <taxon>Viridiplantae</taxon>
        <taxon>Streptophyta</taxon>
        <taxon>Embryophyta</taxon>
        <taxon>Tracheophyta</taxon>
        <taxon>Spermatophyta</taxon>
        <taxon>Magnoliopsida</taxon>
        <taxon>eudicotyledons</taxon>
        <taxon>Gunneridae</taxon>
        <taxon>Pentapetalae</taxon>
        <taxon>rosids</taxon>
        <taxon>fabids</taxon>
        <taxon>Fabales</taxon>
        <taxon>Fabaceae</taxon>
        <taxon>Papilionoideae</taxon>
        <taxon>50 kb inversion clade</taxon>
        <taxon>NPAAA clade</taxon>
        <taxon>indigoferoid/millettioid clade</taxon>
        <taxon>Phaseoleae</taxon>
        <taxon>Mucuna</taxon>
    </lineage>
</organism>
<dbReference type="InterPro" id="IPR012337">
    <property type="entry name" value="RNaseH-like_sf"/>
</dbReference>
<gene>
    <name evidence="5" type="ORF">CR513_20861</name>
</gene>
<feature type="domain" description="Reverse transcriptase Ty1/copia-type" evidence="3">
    <location>
        <begin position="344"/>
        <end position="408"/>
    </location>
</feature>
<evidence type="ECO:0000256" key="1">
    <source>
        <dbReference type="ARBA" id="ARBA00022723"/>
    </source>
</evidence>
<dbReference type="EMBL" id="QJKJ01003881">
    <property type="protein sequence ID" value="RDX96475.1"/>
    <property type="molecule type" value="Genomic_DNA"/>
</dbReference>
<dbReference type="GO" id="GO:0046872">
    <property type="term" value="F:metal ion binding"/>
    <property type="evidence" value="ECO:0007669"/>
    <property type="project" value="UniProtKB-KW"/>
</dbReference>
<feature type="domain" description="Retroviral polymerase SH3-like" evidence="4">
    <location>
        <begin position="154"/>
        <end position="208"/>
    </location>
</feature>
<dbReference type="OrthoDB" id="546098at2759"/>
<evidence type="ECO:0000256" key="2">
    <source>
        <dbReference type="ARBA" id="ARBA00022801"/>
    </source>
</evidence>
<dbReference type="Pfam" id="PF07727">
    <property type="entry name" value="RVT_2"/>
    <property type="match status" value="1"/>
</dbReference>
<sequence length="427" mass="49688">MHQRKTNKQKKLGAKKAKDVLELIHTNICGLFPTTSWNGQQYFITFIDDYSRYNYLYLIHEKSQSINIFKSLKAEVELQLGNKIKAIKSSHGGEYYGRYDGSGEQHCHFALFPKSKPSMNNVAEQQNQTLKDMQKAKHQTLTHLRCPVEAQPYKSHERKLDSRIVSCYFVDYAERSRGYKFYNPTSRSFFEMGNVRILEEVEFEKEENIRNVVFEEEFVNDIGQVLLPITIQETTLVIGDNVQIIVFDIVPKQDYDGGSPLNTYSATSTTLKSVIKEIHKREETCNSKHKDDIGLTKDDPINFCQAMQSSNSKKWIDAMKDEMKSIQDNDIWDLVELPKGDNIERYEACLVVKCFTQKEDFDYKKIFSLVSSKDSFRTIMTLVVHFYLVVHQMNVKIAFLNGDIDEKIIWCNLKTLFQINLSLWYAN</sequence>
<reference evidence="5" key="1">
    <citation type="submission" date="2018-05" db="EMBL/GenBank/DDBJ databases">
        <title>Draft genome of Mucuna pruriens seed.</title>
        <authorList>
            <person name="Nnadi N.E."/>
            <person name="Vos R."/>
            <person name="Hasami M.H."/>
            <person name="Devisetty U.K."/>
            <person name="Aguiy J.C."/>
        </authorList>
    </citation>
    <scope>NUCLEOTIDE SEQUENCE [LARGE SCALE GENOMIC DNA]</scope>
    <source>
        <strain evidence="5">JCA_2017</strain>
    </source>
</reference>
<feature type="non-terminal residue" evidence="5">
    <location>
        <position position="1"/>
    </location>
</feature>
<evidence type="ECO:0000313" key="5">
    <source>
        <dbReference type="EMBL" id="RDX96475.1"/>
    </source>
</evidence>